<dbReference type="EMBL" id="JBHTKK010000014">
    <property type="protein sequence ID" value="MFD1066786.1"/>
    <property type="molecule type" value="Genomic_DNA"/>
</dbReference>
<keyword evidence="3" id="KW-0732">Signal</keyword>
<evidence type="ECO:0000256" key="1">
    <source>
        <dbReference type="SAM" id="Coils"/>
    </source>
</evidence>
<dbReference type="NCBIfam" id="TIGR04383">
    <property type="entry name" value="acidic_w_LPXTA"/>
    <property type="match status" value="1"/>
</dbReference>
<feature type="signal peptide" evidence="3">
    <location>
        <begin position="1"/>
        <end position="25"/>
    </location>
</feature>
<accession>A0ABW3NK77</accession>
<dbReference type="RefSeq" id="WP_379592434.1">
    <property type="nucleotide sequence ID" value="NZ_JBHTKK010000014.1"/>
</dbReference>
<gene>
    <name evidence="4" type="ORF">ACFQ19_12180</name>
</gene>
<proteinExistence type="predicted"/>
<feature type="coiled-coil region" evidence="1">
    <location>
        <begin position="73"/>
        <end position="107"/>
    </location>
</feature>
<sequence length="260" mass="29805">MRKKILSICFALILMIGLLPAHAFALDVEDPEVEAFLESIDWEAEDYEEHLAEYDYELADFDDVTELGTPTTEEALDELLDAHDLTYEELEEQFREEELLLEGEEITDSIVFMFIENVEIFIDLISTEYSDEFEGGSEDAFGSLDEEMTDENLEALAQEYDFQSIEELEEVFNAYEDSINNYTTFVEVENATEYYTSTEGSSESKTDLAEEADSSQEENIWNTNTDITADMFQSPFLTDDPVVDIYTMISMVITEAIMDL</sequence>
<keyword evidence="5" id="KW-1185">Reference proteome</keyword>
<dbReference type="Proteomes" id="UP001597041">
    <property type="component" value="Unassembled WGS sequence"/>
</dbReference>
<evidence type="ECO:0000256" key="2">
    <source>
        <dbReference type="SAM" id="MobiDB-lite"/>
    </source>
</evidence>
<feature type="region of interest" description="Disordered" evidence="2">
    <location>
        <begin position="195"/>
        <end position="219"/>
    </location>
</feature>
<keyword evidence="1" id="KW-0175">Coiled coil</keyword>
<feature type="chain" id="PRO_5045221776" evidence="3">
    <location>
        <begin position="26"/>
        <end position="260"/>
    </location>
</feature>
<evidence type="ECO:0000313" key="5">
    <source>
        <dbReference type="Proteomes" id="UP001597041"/>
    </source>
</evidence>
<evidence type="ECO:0000313" key="4">
    <source>
        <dbReference type="EMBL" id="MFD1066786.1"/>
    </source>
</evidence>
<reference evidence="5" key="1">
    <citation type="journal article" date="2019" name="Int. J. Syst. Evol. Microbiol.">
        <title>The Global Catalogue of Microorganisms (GCM) 10K type strain sequencing project: providing services to taxonomists for standard genome sequencing and annotation.</title>
        <authorList>
            <consortium name="The Broad Institute Genomics Platform"/>
            <consortium name="The Broad Institute Genome Sequencing Center for Infectious Disease"/>
            <person name="Wu L."/>
            <person name="Ma J."/>
        </authorList>
    </citation>
    <scope>NUCLEOTIDE SEQUENCE [LARGE SCALE GENOMIC DNA]</scope>
    <source>
        <strain evidence="5">CCUG 56608</strain>
    </source>
</reference>
<organism evidence="4 5">
    <name type="scientific">Oceanobacillus locisalsi</name>
    <dbReference type="NCBI Taxonomy" id="546107"/>
    <lineage>
        <taxon>Bacteria</taxon>
        <taxon>Bacillati</taxon>
        <taxon>Bacillota</taxon>
        <taxon>Bacilli</taxon>
        <taxon>Bacillales</taxon>
        <taxon>Bacillaceae</taxon>
        <taxon>Oceanobacillus</taxon>
    </lineage>
</organism>
<dbReference type="InterPro" id="IPR030832">
    <property type="entry name" value="Acidic_LPXTA"/>
</dbReference>
<comment type="caution">
    <text evidence="4">The sequence shown here is derived from an EMBL/GenBank/DDBJ whole genome shotgun (WGS) entry which is preliminary data.</text>
</comment>
<protein>
    <submittedName>
        <fullName evidence="4">Processed acidic surface protein</fullName>
    </submittedName>
</protein>
<name>A0ABW3NK77_9BACI</name>
<evidence type="ECO:0000256" key="3">
    <source>
        <dbReference type="SAM" id="SignalP"/>
    </source>
</evidence>